<dbReference type="PANTHER" id="PTHR44591:SF3">
    <property type="entry name" value="RESPONSE REGULATORY DOMAIN-CONTAINING PROTEIN"/>
    <property type="match status" value="1"/>
</dbReference>
<dbReference type="Proteomes" id="UP001157947">
    <property type="component" value="Unassembled WGS sequence"/>
</dbReference>
<dbReference type="Pfam" id="PF00072">
    <property type="entry name" value="Response_reg"/>
    <property type="match status" value="1"/>
</dbReference>
<dbReference type="RefSeq" id="WP_265134723.1">
    <property type="nucleotide sequence ID" value="NZ_FXTX01000014.1"/>
</dbReference>
<evidence type="ECO:0000313" key="4">
    <source>
        <dbReference type="EMBL" id="SMP15911.1"/>
    </source>
</evidence>
<dbReference type="EMBL" id="FXTX01000014">
    <property type="protein sequence ID" value="SMP15911.1"/>
    <property type="molecule type" value="Genomic_DNA"/>
</dbReference>
<gene>
    <name evidence="4" type="ORF">SAMN06264868_11433</name>
</gene>
<evidence type="ECO:0000256" key="1">
    <source>
        <dbReference type="ARBA" id="ARBA00022553"/>
    </source>
</evidence>
<dbReference type="PROSITE" id="PS50110">
    <property type="entry name" value="RESPONSE_REGULATORY"/>
    <property type="match status" value="1"/>
</dbReference>
<reference evidence="4" key="1">
    <citation type="submission" date="2017-05" db="EMBL/GenBank/DDBJ databases">
        <authorList>
            <person name="Varghese N."/>
            <person name="Submissions S."/>
        </authorList>
    </citation>
    <scope>NUCLEOTIDE SEQUENCE</scope>
    <source>
        <strain evidence="4">DSM 18763</strain>
    </source>
</reference>
<keyword evidence="5" id="KW-1185">Reference proteome</keyword>
<organism evidence="4 5">
    <name type="scientific">Venenivibrio stagnispumantis</name>
    <dbReference type="NCBI Taxonomy" id="407998"/>
    <lineage>
        <taxon>Bacteria</taxon>
        <taxon>Pseudomonadati</taxon>
        <taxon>Aquificota</taxon>
        <taxon>Aquificia</taxon>
        <taxon>Aquificales</taxon>
        <taxon>Hydrogenothermaceae</taxon>
        <taxon>Venenivibrio</taxon>
    </lineage>
</organism>
<dbReference type="GO" id="GO:0000160">
    <property type="term" value="P:phosphorelay signal transduction system"/>
    <property type="evidence" value="ECO:0007669"/>
    <property type="project" value="InterPro"/>
</dbReference>
<proteinExistence type="predicted"/>
<keyword evidence="1" id="KW-0597">Phosphoprotein</keyword>
<dbReference type="SMART" id="SM00448">
    <property type="entry name" value="REC"/>
    <property type="match status" value="1"/>
</dbReference>
<evidence type="ECO:0000256" key="2">
    <source>
        <dbReference type="PROSITE-ProRule" id="PRU00169"/>
    </source>
</evidence>
<accession>A0AA45WN05</accession>
<feature type="domain" description="Response regulatory" evidence="3">
    <location>
        <begin position="2"/>
        <end position="117"/>
    </location>
</feature>
<dbReference type="InterPro" id="IPR001789">
    <property type="entry name" value="Sig_transdc_resp-reg_receiver"/>
</dbReference>
<protein>
    <submittedName>
        <fullName evidence="4">Response regulator receiver domain-containing protein</fullName>
    </submittedName>
</protein>
<name>A0AA45WN05_9AQUI</name>
<dbReference type="CDD" id="cd00156">
    <property type="entry name" value="REC"/>
    <property type="match status" value="1"/>
</dbReference>
<dbReference type="InterPro" id="IPR050595">
    <property type="entry name" value="Bact_response_regulator"/>
</dbReference>
<dbReference type="PANTHER" id="PTHR44591">
    <property type="entry name" value="STRESS RESPONSE REGULATOR PROTEIN 1"/>
    <property type="match status" value="1"/>
</dbReference>
<sequence>MKILVLDEDSATAEVLNEVAQLSGSKIINIHNIDEAKNILLNEEIDAVVSERKIGNRPAVEILVYLRKQLNKDIPFIILSSSLTDQEKEYFTRLGADTVIEKPFNPLEVFFYITEILKERKGEEYVKERLIEEKIDKETAKSIIARIIEFIKKLLGIGKKD</sequence>
<comment type="caution">
    <text evidence="2">Lacks conserved residue(s) required for the propagation of feature annotation.</text>
</comment>
<dbReference type="InterPro" id="IPR011006">
    <property type="entry name" value="CheY-like_superfamily"/>
</dbReference>
<evidence type="ECO:0000313" key="5">
    <source>
        <dbReference type="Proteomes" id="UP001157947"/>
    </source>
</evidence>
<dbReference type="Gene3D" id="3.40.50.2300">
    <property type="match status" value="1"/>
</dbReference>
<dbReference type="SUPFAM" id="SSF52172">
    <property type="entry name" value="CheY-like"/>
    <property type="match status" value="1"/>
</dbReference>
<comment type="caution">
    <text evidence="4">The sequence shown here is derived from an EMBL/GenBank/DDBJ whole genome shotgun (WGS) entry which is preliminary data.</text>
</comment>
<dbReference type="AlphaFoldDB" id="A0AA45WN05"/>
<evidence type="ECO:0000259" key="3">
    <source>
        <dbReference type="PROSITE" id="PS50110"/>
    </source>
</evidence>